<organism evidence="3 4">
    <name type="scientific">Trichocoleus desertorum GB2-A4</name>
    <dbReference type="NCBI Taxonomy" id="2933944"/>
    <lineage>
        <taxon>Bacteria</taxon>
        <taxon>Bacillati</taxon>
        <taxon>Cyanobacteriota</taxon>
        <taxon>Cyanophyceae</taxon>
        <taxon>Leptolyngbyales</taxon>
        <taxon>Trichocoleusaceae</taxon>
        <taxon>Trichocoleus</taxon>
    </lineage>
</organism>
<evidence type="ECO:0000313" key="4">
    <source>
        <dbReference type="Proteomes" id="UP001464891"/>
    </source>
</evidence>
<dbReference type="Pfam" id="PF05860">
    <property type="entry name" value="TPS"/>
    <property type="match status" value="1"/>
</dbReference>
<dbReference type="SMART" id="SM00912">
    <property type="entry name" value="Haemagg_act"/>
    <property type="match status" value="1"/>
</dbReference>
<dbReference type="InterPro" id="IPR011050">
    <property type="entry name" value="Pectin_lyase_fold/virulence"/>
</dbReference>
<protein>
    <submittedName>
        <fullName evidence="3">S-layer family protein</fullName>
    </submittedName>
</protein>
<proteinExistence type="predicted"/>
<dbReference type="NCBIfam" id="TIGR01901">
    <property type="entry name" value="adhes_NPXG"/>
    <property type="match status" value="1"/>
</dbReference>
<evidence type="ECO:0000313" key="3">
    <source>
        <dbReference type="EMBL" id="MEP0819321.1"/>
    </source>
</evidence>
<comment type="caution">
    <text evidence="3">The sequence shown here is derived from an EMBL/GenBank/DDBJ whole genome shotgun (WGS) entry which is preliminary data.</text>
</comment>
<evidence type="ECO:0000259" key="2">
    <source>
        <dbReference type="SMART" id="SM00912"/>
    </source>
</evidence>
<evidence type="ECO:0000256" key="1">
    <source>
        <dbReference type="SAM" id="MobiDB-lite"/>
    </source>
</evidence>
<dbReference type="RefSeq" id="WP_242017195.1">
    <property type="nucleotide sequence ID" value="NZ_JAMPKM010000013.1"/>
</dbReference>
<dbReference type="Proteomes" id="UP001464891">
    <property type="component" value="Unassembled WGS sequence"/>
</dbReference>
<dbReference type="InterPro" id="IPR012334">
    <property type="entry name" value="Pectin_lyas_fold"/>
</dbReference>
<dbReference type="SUPFAM" id="SSF51126">
    <property type="entry name" value="Pectin lyase-like"/>
    <property type="match status" value="2"/>
</dbReference>
<reference evidence="3 4" key="1">
    <citation type="submission" date="2022-04" db="EMBL/GenBank/DDBJ databases">
        <title>Positive selection, recombination, and allopatry shape intraspecific diversity of widespread and dominant cyanobacteria.</title>
        <authorList>
            <person name="Wei J."/>
            <person name="Shu W."/>
            <person name="Hu C."/>
        </authorList>
    </citation>
    <scope>NUCLEOTIDE SEQUENCE [LARGE SCALE GENOMIC DNA]</scope>
    <source>
        <strain evidence="3 4">GB2-A4</strain>
    </source>
</reference>
<dbReference type="Gene3D" id="2.160.20.10">
    <property type="entry name" value="Single-stranded right-handed beta-helix, Pectin lyase-like"/>
    <property type="match status" value="1"/>
</dbReference>
<keyword evidence="4" id="KW-1185">Reference proteome</keyword>
<accession>A0ABV0JE56</accession>
<dbReference type="InterPro" id="IPR008638">
    <property type="entry name" value="FhaB/CdiA-like_TPS"/>
</dbReference>
<feature type="region of interest" description="Disordered" evidence="1">
    <location>
        <begin position="794"/>
        <end position="823"/>
    </location>
</feature>
<gene>
    <name evidence="3" type="ORF">NC998_19650</name>
</gene>
<sequence>MTRWPDSFILTLAIAPRVTFCRSQLWNEDSKMNRSPLKVWILTTSIVSALLYTQPIAAQVIPDTTLPVGERSQVTGNTNAQIDGGARRGGNLFHSFSQFSVPTGGSAYFNNSINVQNIFSRVTGGSASNIDGVIRANGTANLFLLNPHGILFGPNASLNIGGSFVASTASSIDFVDNFQYSATNPQMTPLLTVSVPVGLQMGANPGQIEVQGNGYDLSAQVPILSSIVKGDSTAGLRVLGGQTLALIGGDINIAGGTLTAEQGRIELGSARDGQVGLGDGFVLSYPEVQNFGDIRLSRQALAYASGSSSIQVQGNQVSLADGSLLLIQNQRAQAGGSIKVNAAQSLELSGISPDGRFSAGLTSQTTGLGSGADITVSTRQLAVRDGAGIATNSFSSAKTGNITVQASDSVQLIGFSFINPIFLSSIATKAFGSGVGGTVTVSTGRLVALDGGSVSSPNYGTGRGGTVVVNATEAVELIGKSLFSSPSTVTSTSLNAGDAGVVTINTARLVVQKGGSVTSSVLATGNGGSVTINATESVEVSGTVPGALPSYIGSAAPIAPTALRQAYGLPDTPNGNSGNVTINTPFLSINDGASITVSNDGTGSAGILRVNANSISLDRDSSITAATASGEGGNLDLNVQGVLLLRNSSQITASAGGNGNGGNIEINASSIVSVPTENNDIRANSVNARGGNISINASGIFGIQPRPQDTPLSDITATGAKSALSGSVQLNINQLDPTSGLIGLPTTIVDSARLIAQGCPANQGDSFIISGRGGLPPNPEQQLDDDANWQDRRRLAVSQQQTDSKREVSRSQQPEAEDTDTKRHREFLDSTSNSQHSEIPSPTHPSITEAIAWQVAPTGEIILIANTPNQVRQDSVDHLTLCQRS</sequence>
<feature type="domain" description="Filamentous haemagglutinin FhaB/tRNA nuclease CdiA-like TPS" evidence="2">
    <location>
        <begin position="63"/>
        <end position="175"/>
    </location>
</feature>
<dbReference type="EMBL" id="JAMPKM010000013">
    <property type="protein sequence ID" value="MEP0819321.1"/>
    <property type="molecule type" value="Genomic_DNA"/>
</dbReference>
<name>A0ABV0JE56_9CYAN</name>